<comment type="similarity">
    <text evidence="1">Belongs to the putative lipase ROG1 family.</text>
</comment>
<proteinExistence type="inferred from homology"/>
<evidence type="ECO:0000313" key="4">
    <source>
        <dbReference type="Proteomes" id="UP000307173"/>
    </source>
</evidence>
<protein>
    <recommendedName>
        <fullName evidence="2">DUF676 domain-containing protein</fullName>
    </recommendedName>
</protein>
<evidence type="ECO:0000256" key="1">
    <source>
        <dbReference type="ARBA" id="ARBA00007920"/>
    </source>
</evidence>
<keyword evidence="4" id="KW-1185">Reference proteome</keyword>
<organism evidence="3 4">
    <name type="scientific">Pichia inconspicua</name>
    <dbReference type="NCBI Taxonomy" id="52247"/>
    <lineage>
        <taxon>Eukaryota</taxon>
        <taxon>Fungi</taxon>
        <taxon>Dikarya</taxon>
        <taxon>Ascomycota</taxon>
        <taxon>Saccharomycotina</taxon>
        <taxon>Pichiomycetes</taxon>
        <taxon>Pichiales</taxon>
        <taxon>Pichiaceae</taxon>
        <taxon>Pichia</taxon>
    </lineage>
</organism>
<dbReference type="Proteomes" id="UP000307173">
    <property type="component" value="Unassembled WGS sequence"/>
</dbReference>
<dbReference type="EMBL" id="SELW01000331">
    <property type="protein sequence ID" value="TID29152.1"/>
    <property type="molecule type" value="Genomic_DNA"/>
</dbReference>
<dbReference type="InterPro" id="IPR007751">
    <property type="entry name" value="DUF676_lipase-like"/>
</dbReference>
<dbReference type="SUPFAM" id="SSF53474">
    <property type="entry name" value="alpha/beta-Hydrolases"/>
    <property type="match status" value="1"/>
</dbReference>
<dbReference type="OrthoDB" id="5592486at2759"/>
<evidence type="ECO:0000259" key="2">
    <source>
        <dbReference type="Pfam" id="PF05057"/>
    </source>
</evidence>
<dbReference type="STRING" id="52247.A0A4T0X1X2"/>
<dbReference type="Pfam" id="PF05057">
    <property type="entry name" value="DUF676"/>
    <property type="match status" value="1"/>
</dbReference>
<feature type="domain" description="DUF676" evidence="2">
    <location>
        <begin position="157"/>
        <end position="214"/>
    </location>
</feature>
<comment type="caution">
    <text evidence="3">The sequence shown here is derived from an EMBL/GenBank/DDBJ whole genome shotgun (WGS) entry which is preliminary data.</text>
</comment>
<dbReference type="AlphaFoldDB" id="A0A4T0X1X2"/>
<gene>
    <name evidence="3" type="ORF">CANINC_002109</name>
</gene>
<evidence type="ECO:0000313" key="3">
    <source>
        <dbReference type="EMBL" id="TID29152.1"/>
    </source>
</evidence>
<accession>A0A4T0X1X2</accession>
<sequence length="351" mass="38578">MTVPPLLLTYAVRKDAYRTPRYPIVLCHGFSGFDHMFSLPVFAFPPTPPLTDTFKNLWNGRVGEGGGRAASDTAAAAAAADAASPAAMGVDNKSIAEQGKFLLEYWNGVKENLERGGCTVLVAKVPPFGSIESRAAALDTYIRRCVPDIRRQHGIPQHKRVRVNLVAHSMGGLDCRYLIHEKKHGRMPLGEVDDDDYEVASLTTISTPHRGTSAADFAMAYTPASLIKNYFPSVLQLTTDYMQKFNKSISDSPSVQYFSYAAQFTPSPVPGSIFLVTWKIVYDREGPNDGLVSVNSAKWGKYMGCLDDVDHADLINWMGIVKKAKMALGVPNFNPEYFYLDVADNLARNGL</sequence>
<reference evidence="3 4" key="1">
    <citation type="journal article" date="2019" name="Front. Genet.">
        <title>Whole-Genome Sequencing of the Opportunistic Yeast Pathogen Candida inconspicua Uncovers Its Hybrid Origin.</title>
        <authorList>
            <person name="Mixao V."/>
            <person name="Hansen A.P."/>
            <person name="Saus E."/>
            <person name="Boekhout T."/>
            <person name="Lass-Florl C."/>
            <person name="Gabaldon T."/>
        </authorList>
    </citation>
    <scope>NUCLEOTIDE SEQUENCE [LARGE SCALE GENOMIC DNA]</scope>
    <source>
        <strain evidence="3 4">CBS 180</strain>
    </source>
</reference>
<dbReference type="InterPro" id="IPR029058">
    <property type="entry name" value="AB_hydrolase_fold"/>
</dbReference>
<dbReference type="Gene3D" id="3.40.50.1820">
    <property type="entry name" value="alpha/beta hydrolase"/>
    <property type="match status" value="1"/>
</dbReference>
<name>A0A4T0X1X2_9ASCO</name>
<dbReference type="PANTHER" id="PTHR11440">
    <property type="entry name" value="LECITHIN-CHOLESTEROL ACYLTRANSFERASE-RELATED"/>
    <property type="match status" value="1"/>
</dbReference>